<dbReference type="PROSITE" id="PS00125">
    <property type="entry name" value="SER_THR_PHOSPHATASE"/>
    <property type="match status" value="1"/>
</dbReference>
<dbReference type="PANTHER" id="PTHR42850">
    <property type="entry name" value="METALLOPHOSPHOESTERASE"/>
    <property type="match status" value="1"/>
</dbReference>
<evidence type="ECO:0000313" key="2">
    <source>
        <dbReference type="EMBL" id="TCT07074.1"/>
    </source>
</evidence>
<dbReference type="GO" id="GO:0005737">
    <property type="term" value="C:cytoplasm"/>
    <property type="evidence" value="ECO:0007669"/>
    <property type="project" value="TreeGrafter"/>
</dbReference>
<comment type="caution">
    <text evidence="2">The sequence shown here is derived from an EMBL/GenBank/DDBJ whole genome shotgun (WGS) entry which is preliminary data.</text>
</comment>
<dbReference type="PANTHER" id="PTHR42850:SF10">
    <property type="entry name" value="SERINE_THREONINE-PROTEIN PHOSPHATASE 1"/>
    <property type="match status" value="1"/>
</dbReference>
<organism evidence="2 3">
    <name type="scientific">Paralcaligenes ureilyticus</name>
    <dbReference type="NCBI Taxonomy" id="627131"/>
    <lineage>
        <taxon>Bacteria</taxon>
        <taxon>Pseudomonadati</taxon>
        <taxon>Pseudomonadota</taxon>
        <taxon>Betaproteobacteria</taxon>
        <taxon>Burkholderiales</taxon>
        <taxon>Alcaligenaceae</taxon>
        <taxon>Paralcaligenes</taxon>
    </lineage>
</organism>
<reference evidence="2 3" key="1">
    <citation type="submission" date="2019-03" db="EMBL/GenBank/DDBJ databases">
        <title>Genomic Encyclopedia of Type Strains, Phase IV (KMG-IV): sequencing the most valuable type-strain genomes for metagenomic binning, comparative biology and taxonomic classification.</title>
        <authorList>
            <person name="Goeker M."/>
        </authorList>
    </citation>
    <scope>NUCLEOTIDE SEQUENCE [LARGE SCALE GENOMIC DNA]</scope>
    <source>
        <strain evidence="2 3">DSM 24591</strain>
    </source>
</reference>
<evidence type="ECO:0000313" key="3">
    <source>
        <dbReference type="Proteomes" id="UP000295525"/>
    </source>
</evidence>
<dbReference type="AlphaFoldDB" id="A0A4R3M1R5"/>
<dbReference type="SUPFAM" id="SSF56300">
    <property type="entry name" value="Metallo-dependent phosphatases"/>
    <property type="match status" value="1"/>
</dbReference>
<dbReference type="RefSeq" id="WP_132582575.1">
    <property type="nucleotide sequence ID" value="NZ_SMAJ01000007.1"/>
</dbReference>
<feature type="domain" description="Serine/threonine specific protein phosphatases" evidence="1">
    <location>
        <begin position="73"/>
        <end position="78"/>
    </location>
</feature>
<dbReference type="GO" id="GO:0016791">
    <property type="term" value="F:phosphatase activity"/>
    <property type="evidence" value="ECO:0007669"/>
    <property type="project" value="TreeGrafter"/>
</dbReference>
<dbReference type="InterPro" id="IPR050126">
    <property type="entry name" value="Ap4A_hydrolase"/>
</dbReference>
<keyword evidence="3" id="KW-1185">Reference proteome</keyword>
<dbReference type="Pfam" id="PF00149">
    <property type="entry name" value="Metallophos"/>
    <property type="match status" value="1"/>
</dbReference>
<dbReference type="InterPro" id="IPR004843">
    <property type="entry name" value="Calcineurin-like_PHP"/>
</dbReference>
<name>A0A4R3M1R5_9BURK</name>
<dbReference type="GO" id="GO:0110154">
    <property type="term" value="P:RNA decapping"/>
    <property type="evidence" value="ECO:0007669"/>
    <property type="project" value="TreeGrafter"/>
</dbReference>
<dbReference type="InterPro" id="IPR006186">
    <property type="entry name" value="Ser/Thr-sp_prot-phosphatase"/>
</dbReference>
<protein>
    <submittedName>
        <fullName evidence="2">Serine/threonine protein phosphatase 1</fullName>
    </submittedName>
</protein>
<dbReference type="InterPro" id="IPR029052">
    <property type="entry name" value="Metallo-depent_PP-like"/>
</dbReference>
<dbReference type="Gene3D" id="3.60.21.10">
    <property type="match status" value="1"/>
</dbReference>
<gene>
    <name evidence="2" type="ORF">EDC26_107130</name>
</gene>
<proteinExistence type="predicted"/>
<evidence type="ECO:0000259" key="1">
    <source>
        <dbReference type="PROSITE" id="PS00125"/>
    </source>
</evidence>
<dbReference type="GO" id="GO:0008803">
    <property type="term" value="F:bis(5'-nucleosyl)-tetraphosphatase (symmetrical) activity"/>
    <property type="evidence" value="ECO:0007669"/>
    <property type="project" value="TreeGrafter"/>
</dbReference>
<dbReference type="EMBL" id="SMAJ01000007">
    <property type="protein sequence ID" value="TCT07074.1"/>
    <property type="molecule type" value="Genomic_DNA"/>
</dbReference>
<dbReference type="OrthoDB" id="5296354at2"/>
<sequence length="287" mass="32442">MTALHQRLPANTVGRDFIVGDMHGCLDLFQAQLDRIGFDPTKDRIFSVGDLADRGPDSMGCLRLLREPWFHAVRGNHEDMLLDYVYSVAPPYGYNEAPALFFHNGGRWVLDLSESEQAELRGDLLARVAKLPYVKTVGEGRTQFHVAHAELMTGRVDESNTWYNRIEGEERLPPKRVLTDAMINNAVLAKMIEPLTWGRRLVGEVKSAQSTEKDTSAGTLLVSHRPRHAGLSLTYVGHTPLKKMVLHASHLFIDRGAYARKPTTCLLVLCHEEVQQWLEPWEHDDEP</sequence>
<accession>A0A4R3M1R5</accession>
<dbReference type="Proteomes" id="UP000295525">
    <property type="component" value="Unassembled WGS sequence"/>
</dbReference>